<proteinExistence type="predicted"/>
<keyword evidence="2" id="KW-1185">Reference proteome</keyword>
<accession>A0A914V2F2</accession>
<keyword evidence="1" id="KW-0812">Transmembrane</keyword>
<dbReference type="AlphaFoldDB" id="A0A914V2F2"/>
<organism evidence="2 3">
    <name type="scientific">Plectus sambesii</name>
    <dbReference type="NCBI Taxonomy" id="2011161"/>
    <lineage>
        <taxon>Eukaryota</taxon>
        <taxon>Metazoa</taxon>
        <taxon>Ecdysozoa</taxon>
        <taxon>Nematoda</taxon>
        <taxon>Chromadorea</taxon>
        <taxon>Plectida</taxon>
        <taxon>Plectina</taxon>
        <taxon>Plectoidea</taxon>
        <taxon>Plectidae</taxon>
        <taxon>Plectus</taxon>
    </lineage>
</organism>
<keyword evidence="1" id="KW-0472">Membrane</keyword>
<dbReference type="Proteomes" id="UP000887566">
    <property type="component" value="Unplaced"/>
</dbReference>
<protein>
    <submittedName>
        <fullName evidence="3">Uncharacterized protein</fullName>
    </submittedName>
</protein>
<dbReference type="WBParaSite" id="PSAMB.scaffold1468size31115.g13349.t1">
    <property type="protein sequence ID" value="PSAMB.scaffold1468size31115.g13349.t1"/>
    <property type="gene ID" value="PSAMB.scaffold1468size31115.g13349"/>
</dbReference>
<reference evidence="3" key="1">
    <citation type="submission" date="2022-11" db="UniProtKB">
        <authorList>
            <consortium name="WormBaseParasite"/>
        </authorList>
    </citation>
    <scope>IDENTIFICATION</scope>
</reference>
<keyword evidence="1" id="KW-1133">Transmembrane helix</keyword>
<evidence type="ECO:0000256" key="1">
    <source>
        <dbReference type="SAM" id="Phobius"/>
    </source>
</evidence>
<feature type="transmembrane region" description="Helical" evidence="1">
    <location>
        <begin position="137"/>
        <end position="159"/>
    </location>
</feature>
<sequence length="174" mass="19010">MALHYAETRHAVQIAERRVDITTTERNAGYIADSESLQSAPLGVAYTDSMSGSRQNLALQTTINAMENRTITRTDQPPPYIDKDRSIEVGRYALFDLQGSADGYKPPVYIPLAKELAPQPFFVNAGAADNGIRRCPIIAAIVIIAILLIIGTVVVVLLVNSDSNRRSPCMSTNY</sequence>
<evidence type="ECO:0000313" key="3">
    <source>
        <dbReference type="WBParaSite" id="PSAMB.scaffold1468size31115.g13349.t1"/>
    </source>
</evidence>
<evidence type="ECO:0000313" key="2">
    <source>
        <dbReference type="Proteomes" id="UP000887566"/>
    </source>
</evidence>
<name>A0A914V2F2_9BILA</name>